<feature type="region of interest" description="Disordered" evidence="11">
    <location>
        <begin position="500"/>
        <end position="520"/>
    </location>
</feature>
<dbReference type="Gene3D" id="1.10.1280.10">
    <property type="entry name" value="Di-copper center containing domain from catechol oxidase"/>
    <property type="match status" value="1"/>
</dbReference>
<feature type="chain" id="PRO_5025566830" description="tyrosinase" evidence="12">
    <location>
        <begin position="27"/>
        <end position="692"/>
    </location>
</feature>
<comment type="catalytic activity">
    <reaction evidence="9">
        <text>2 L-dopa + O2 = 2 L-dopaquinone + 2 H2O</text>
        <dbReference type="Rhea" id="RHEA:34287"/>
        <dbReference type="ChEBI" id="CHEBI:15377"/>
        <dbReference type="ChEBI" id="CHEBI:15379"/>
        <dbReference type="ChEBI" id="CHEBI:57504"/>
        <dbReference type="ChEBI" id="CHEBI:57924"/>
        <dbReference type="EC" id="1.14.18.1"/>
    </reaction>
</comment>
<keyword evidence="7" id="KW-0503">Monooxygenase</keyword>
<dbReference type="AlphaFoldDB" id="A0A6A6VQH4"/>
<dbReference type="Proteomes" id="UP000799440">
    <property type="component" value="Unassembled WGS sequence"/>
</dbReference>
<accession>A0A6A6VQH4</accession>
<evidence type="ECO:0000313" key="15">
    <source>
        <dbReference type="Proteomes" id="UP000799440"/>
    </source>
</evidence>
<dbReference type="GO" id="GO:0046872">
    <property type="term" value="F:metal ion binding"/>
    <property type="evidence" value="ECO:0007669"/>
    <property type="project" value="UniProtKB-KW"/>
</dbReference>
<comment type="similarity">
    <text evidence="2">Belongs to the tyrosinase family.</text>
</comment>
<evidence type="ECO:0000256" key="3">
    <source>
        <dbReference type="ARBA" id="ARBA00011906"/>
    </source>
</evidence>
<keyword evidence="5" id="KW-0560">Oxidoreductase</keyword>
<protein>
    <recommendedName>
        <fullName evidence="3">tyrosinase</fullName>
        <ecNumber evidence="3">1.14.18.1</ecNumber>
    </recommendedName>
</protein>
<evidence type="ECO:0000256" key="8">
    <source>
        <dbReference type="ARBA" id="ARBA00023101"/>
    </source>
</evidence>
<feature type="signal peptide" evidence="12">
    <location>
        <begin position="1"/>
        <end position="26"/>
    </location>
</feature>
<evidence type="ECO:0000256" key="5">
    <source>
        <dbReference type="ARBA" id="ARBA00023002"/>
    </source>
</evidence>
<evidence type="ECO:0000256" key="11">
    <source>
        <dbReference type="SAM" id="MobiDB-lite"/>
    </source>
</evidence>
<dbReference type="PROSITE" id="PS00498">
    <property type="entry name" value="TYROSINASE_2"/>
    <property type="match status" value="1"/>
</dbReference>
<dbReference type="OrthoDB" id="6132182at2759"/>
<dbReference type="EMBL" id="MU006561">
    <property type="protein sequence ID" value="KAF2752129.1"/>
    <property type="molecule type" value="Genomic_DNA"/>
</dbReference>
<gene>
    <name evidence="14" type="ORF">M011DRAFT_473397</name>
</gene>
<evidence type="ECO:0000256" key="6">
    <source>
        <dbReference type="ARBA" id="ARBA00023008"/>
    </source>
</evidence>
<dbReference type="GO" id="GO:0004503">
    <property type="term" value="F:tyrosinase activity"/>
    <property type="evidence" value="ECO:0007669"/>
    <property type="project" value="UniProtKB-EC"/>
</dbReference>
<evidence type="ECO:0000256" key="12">
    <source>
        <dbReference type="SAM" id="SignalP"/>
    </source>
</evidence>
<feature type="domain" description="Tyrosinase copper-binding" evidence="13">
    <location>
        <begin position="343"/>
        <end position="354"/>
    </location>
</feature>
<dbReference type="EC" id="1.14.18.1" evidence="3"/>
<dbReference type="Pfam" id="PF00264">
    <property type="entry name" value="Tyrosinase"/>
    <property type="match status" value="1"/>
</dbReference>
<keyword evidence="8" id="KW-0470">Melanin biosynthesis</keyword>
<evidence type="ECO:0000256" key="9">
    <source>
        <dbReference type="ARBA" id="ARBA00048233"/>
    </source>
</evidence>
<dbReference type="Pfam" id="PF18132">
    <property type="entry name" value="Tyrosinase_C"/>
    <property type="match status" value="1"/>
</dbReference>
<evidence type="ECO:0000256" key="10">
    <source>
        <dbReference type="ARBA" id="ARBA00048881"/>
    </source>
</evidence>
<evidence type="ECO:0000256" key="4">
    <source>
        <dbReference type="ARBA" id="ARBA00022723"/>
    </source>
</evidence>
<evidence type="ECO:0000313" key="14">
    <source>
        <dbReference type="EMBL" id="KAF2752129.1"/>
    </source>
</evidence>
<evidence type="ECO:0000256" key="7">
    <source>
        <dbReference type="ARBA" id="ARBA00023033"/>
    </source>
</evidence>
<dbReference type="GO" id="GO:0042438">
    <property type="term" value="P:melanin biosynthetic process"/>
    <property type="evidence" value="ECO:0007669"/>
    <property type="project" value="UniProtKB-KW"/>
</dbReference>
<evidence type="ECO:0000259" key="13">
    <source>
        <dbReference type="PROSITE" id="PS00498"/>
    </source>
</evidence>
<dbReference type="InterPro" id="IPR050316">
    <property type="entry name" value="Tyrosinase/Hemocyanin"/>
</dbReference>
<reference evidence="14" key="1">
    <citation type="journal article" date="2020" name="Stud. Mycol.">
        <title>101 Dothideomycetes genomes: a test case for predicting lifestyles and emergence of pathogens.</title>
        <authorList>
            <person name="Haridas S."/>
            <person name="Albert R."/>
            <person name="Binder M."/>
            <person name="Bloem J."/>
            <person name="Labutti K."/>
            <person name="Salamov A."/>
            <person name="Andreopoulos B."/>
            <person name="Baker S."/>
            <person name="Barry K."/>
            <person name="Bills G."/>
            <person name="Bluhm B."/>
            <person name="Cannon C."/>
            <person name="Castanera R."/>
            <person name="Culley D."/>
            <person name="Daum C."/>
            <person name="Ezra D."/>
            <person name="Gonzalez J."/>
            <person name="Henrissat B."/>
            <person name="Kuo A."/>
            <person name="Liang C."/>
            <person name="Lipzen A."/>
            <person name="Lutzoni F."/>
            <person name="Magnuson J."/>
            <person name="Mondo S."/>
            <person name="Nolan M."/>
            <person name="Ohm R."/>
            <person name="Pangilinan J."/>
            <person name="Park H.-J."/>
            <person name="Ramirez L."/>
            <person name="Alfaro M."/>
            <person name="Sun H."/>
            <person name="Tritt A."/>
            <person name="Yoshinaga Y."/>
            <person name="Zwiers L.-H."/>
            <person name="Turgeon B."/>
            <person name="Goodwin S."/>
            <person name="Spatafora J."/>
            <person name="Crous P."/>
            <person name="Grigoriev I."/>
        </authorList>
    </citation>
    <scope>NUCLEOTIDE SEQUENCE</scope>
    <source>
        <strain evidence="14">CBS 119925</strain>
    </source>
</reference>
<dbReference type="PANTHER" id="PTHR11474">
    <property type="entry name" value="TYROSINASE FAMILY MEMBER"/>
    <property type="match status" value="1"/>
</dbReference>
<feature type="compositionally biased region" description="Low complexity" evidence="11">
    <location>
        <begin position="506"/>
        <end position="518"/>
    </location>
</feature>
<dbReference type="InterPro" id="IPR041640">
    <property type="entry name" value="Tyrosinase_C"/>
</dbReference>
<evidence type="ECO:0000256" key="1">
    <source>
        <dbReference type="ARBA" id="ARBA00001973"/>
    </source>
</evidence>
<comment type="cofactor">
    <cofactor evidence="1">
        <name>Cu(2+)</name>
        <dbReference type="ChEBI" id="CHEBI:29036"/>
    </cofactor>
</comment>
<sequence length="692" mass="76222">MVAYSKPRGLLPALFALLVLAQGIVALHAAHGNANHRRAHLEATKREIQSRQVQTNWLGTTIAATGVNPSEPAERLEIRELRNNAEAWNLYLLGMEKFMNKDKDDRVGYYQIAGIHGRPSISWNGAPYLNNAGYCPHGEVLFGSWHRPYLAVFEQAWHLSVQEVIDEFPESERANLRDIARNMRIPYWDAARHPGNGQPAVPMLLRDQWVTVTKPSGQVSIPNPLHSYSFGTELPSAMRGGISESWGNHPTTLRSPWTADQPFRTNNNEFNAKMGRIRISIRDRIYGLFVANPLPSWGTVSTSAIGVRTLQNNNNVDSFESVHDSVHVTAGGHMYYLDYSAFDPLFWLHHANVDRLLAMYQVISPHTWVSSGRARRGTAGWVQGTNMDQTTELYPFTKDVDGTAITSADVRSTTAMGYYYRETMNDSPQEVMDAVNALYGPSAPVAKRTIHEGTNNTSQYEGRPFVEGDENYVLSIIANKYALPGSYAIHCFIGNPGDDTTPPYPVSNSTSPNSSNSTDCGDLTEHPDYVGTYGVLGGSHADPNGLTIAGALPLTTALQGKQAAGHLPSLAREDAEPYLKEHMYYRIVGPGGAEIPAEEIPGLHLGVRSCPVSPPTNSGDMPKFGEYAKMPSITEGKPAGEEFEYELSPLEEVQEEVPVNPLPEGESSCRPQKVIKYVDTEGNTLSIETVEE</sequence>
<dbReference type="InterPro" id="IPR002227">
    <property type="entry name" value="Tyrosinase_Cu-bd"/>
</dbReference>
<dbReference type="SUPFAM" id="SSF48056">
    <property type="entry name" value="Di-copper centre-containing domain"/>
    <property type="match status" value="1"/>
</dbReference>
<evidence type="ECO:0000256" key="2">
    <source>
        <dbReference type="ARBA" id="ARBA00009928"/>
    </source>
</evidence>
<dbReference type="PANTHER" id="PTHR11474:SF76">
    <property type="entry name" value="SHKT DOMAIN-CONTAINING PROTEIN"/>
    <property type="match status" value="1"/>
</dbReference>
<keyword evidence="6" id="KW-0186">Copper</keyword>
<organism evidence="14 15">
    <name type="scientific">Sporormia fimetaria CBS 119925</name>
    <dbReference type="NCBI Taxonomy" id="1340428"/>
    <lineage>
        <taxon>Eukaryota</taxon>
        <taxon>Fungi</taxon>
        <taxon>Dikarya</taxon>
        <taxon>Ascomycota</taxon>
        <taxon>Pezizomycotina</taxon>
        <taxon>Dothideomycetes</taxon>
        <taxon>Pleosporomycetidae</taxon>
        <taxon>Pleosporales</taxon>
        <taxon>Sporormiaceae</taxon>
        <taxon>Sporormia</taxon>
    </lineage>
</organism>
<keyword evidence="4" id="KW-0479">Metal-binding</keyword>
<keyword evidence="15" id="KW-1185">Reference proteome</keyword>
<name>A0A6A6VQH4_9PLEO</name>
<keyword evidence="12" id="KW-0732">Signal</keyword>
<dbReference type="PRINTS" id="PR00092">
    <property type="entry name" value="TYROSINASE"/>
</dbReference>
<comment type="catalytic activity">
    <reaction evidence="10">
        <text>L-tyrosine + O2 = L-dopaquinone + H2O</text>
        <dbReference type="Rhea" id="RHEA:18117"/>
        <dbReference type="ChEBI" id="CHEBI:15377"/>
        <dbReference type="ChEBI" id="CHEBI:15379"/>
        <dbReference type="ChEBI" id="CHEBI:57924"/>
        <dbReference type="ChEBI" id="CHEBI:58315"/>
        <dbReference type="EC" id="1.14.18.1"/>
    </reaction>
</comment>
<dbReference type="InterPro" id="IPR008922">
    <property type="entry name" value="Di-copper_centre_dom_sf"/>
</dbReference>
<proteinExistence type="inferred from homology"/>